<dbReference type="AlphaFoldDB" id="A0ABD1FZ58"/>
<evidence type="ECO:0000313" key="3">
    <source>
        <dbReference type="Proteomes" id="UP001567538"/>
    </source>
</evidence>
<evidence type="ECO:0000256" key="1">
    <source>
        <dbReference type="SAM" id="MobiDB-lite"/>
    </source>
</evidence>
<name>A0ABD1FZ58_SALDI</name>
<protein>
    <submittedName>
        <fullName evidence="2">Uncharacterized protein</fullName>
    </submittedName>
</protein>
<organism evidence="2 3">
    <name type="scientific">Salvia divinorum</name>
    <name type="common">Maria pastora</name>
    <name type="synonym">Diviner's sage</name>
    <dbReference type="NCBI Taxonomy" id="28513"/>
    <lineage>
        <taxon>Eukaryota</taxon>
        <taxon>Viridiplantae</taxon>
        <taxon>Streptophyta</taxon>
        <taxon>Embryophyta</taxon>
        <taxon>Tracheophyta</taxon>
        <taxon>Spermatophyta</taxon>
        <taxon>Magnoliopsida</taxon>
        <taxon>eudicotyledons</taxon>
        <taxon>Gunneridae</taxon>
        <taxon>Pentapetalae</taxon>
        <taxon>asterids</taxon>
        <taxon>lamiids</taxon>
        <taxon>Lamiales</taxon>
        <taxon>Lamiaceae</taxon>
        <taxon>Nepetoideae</taxon>
        <taxon>Mentheae</taxon>
        <taxon>Salviinae</taxon>
        <taxon>Salvia</taxon>
        <taxon>Salvia subgen. Calosphace</taxon>
    </lineage>
</organism>
<keyword evidence="3" id="KW-1185">Reference proteome</keyword>
<accession>A0ABD1FZ58</accession>
<dbReference type="EMBL" id="JBEAFC010000011">
    <property type="protein sequence ID" value="KAL1537124.1"/>
    <property type="molecule type" value="Genomic_DNA"/>
</dbReference>
<comment type="caution">
    <text evidence="2">The sequence shown here is derived from an EMBL/GenBank/DDBJ whole genome shotgun (WGS) entry which is preliminary data.</text>
</comment>
<reference evidence="2 3" key="1">
    <citation type="submission" date="2024-06" db="EMBL/GenBank/DDBJ databases">
        <title>A chromosome level genome sequence of Diviner's sage (Salvia divinorum).</title>
        <authorList>
            <person name="Ford S.A."/>
            <person name="Ro D.-K."/>
            <person name="Ness R.W."/>
            <person name="Phillips M.A."/>
        </authorList>
    </citation>
    <scope>NUCLEOTIDE SEQUENCE [LARGE SCALE GENOMIC DNA]</scope>
    <source>
        <strain evidence="2">SAF-2024a</strain>
        <tissue evidence="2">Leaf</tissue>
    </source>
</reference>
<dbReference type="Proteomes" id="UP001567538">
    <property type="component" value="Unassembled WGS sequence"/>
</dbReference>
<sequence>MSISDTGVGRTEPIGVSTTPVFSSEEPSLPLSAIASQLALLNAAMGDLRARIDVSKRRANDAFAVPRPPPAPPYGLPLTAQFAGSVPSFISATQHVSTVQPFQPLTSTFQPNTMPIPSLNGSYFGPTPTPSFGTLPTHLPSTLGPTLSQQFLKGIRVIPASFTMIDRPYFDLRW</sequence>
<proteinExistence type="predicted"/>
<gene>
    <name evidence="2" type="ORF">AAHA92_29678</name>
</gene>
<feature type="region of interest" description="Disordered" evidence="1">
    <location>
        <begin position="1"/>
        <end position="23"/>
    </location>
</feature>
<evidence type="ECO:0000313" key="2">
    <source>
        <dbReference type="EMBL" id="KAL1537124.1"/>
    </source>
</evidence>